<dbReference type="CDD" id="cd20306">
    <property type="entry name" value="cupin_OxDC-like"/>
    <property type="match status" value="1"/>
</dbReference>
<dbReference type="RefSeq" id="WP_182301953.1">
    <property type="nucleotide sequence ID" value="NZ_CP041969.1"/>
</dbReference>
<proteinExistence type="predicted"/>
<evidence type="ECO:0000313" key="3">
    <source>
        <dbReference type="Proteomes" id="UP000515679"/>
    </source>
</evidence>
<sequence length="207" mass="23112">MANSNADFTSPTVQFTFDLKNDLFFRKDASNYINRLSIKDLNTLGNNSLLDIYMSAGNVVEPHIHQNASELVYCISGAAVVSLINPFTTRLLHFPIQPGQVANVPQGWWHYEIATVDNTRLLAIFDAPAPEAIFGSDILRLTPASVWAHSYCLNEAKVEDTFAPITSTAYIGSPKDCQQAQGIGSTANLRYRQPDQQRQYRSTQRQE</sequence>
<reference evidence="2 3" key="1">
    <citation type="submission" date="2019-07" db="EMBL/GenBank/DDBJ databases">
        <authorList>
            <person name="Kim J.K."/>
            <person name="Cheong H.-M."/>
            <person name="Choi Y."/>
            <person name="Hwang K.J."/>
            <person name="Lee S."/>
            <person name="Choi C."/>
        </authorList>
    </citation>
    <scope>NUCLEOTIDE SEQUENCE [LARGE SCALE GENOMIC DNA]</scope>
    <source>
        <strain evidence="2 3">KS 22</strain>
    </source>
</reference>
<dbReference type="SMART" id="SM00835">
    <property type="entry name" value="Cupin_1"/>
    <property type="match status" value="1"/>
</dbReference>
<dbReference type="AlphaFoldDB" id="A0A7G5BUG3"/>
<evidence type="ECO:0000313" key="2">
    <source>
        <dbReference type="EMBL" id="QMV40597.1"/>
    </source>
</evidence>
<accession>A0A7G5BUG3</accession>
<protein>
    <submittedName>
        <fullName evidence="2">Cupin domain-containing protein</fullName>
    </submittedName>
</protein>
<dbReference type="SUPFAM" id="SSF51182">
    <property type="entry name" value="RmlC-like cupins"/>
    <property type="match status" value="1"/>
</dbReference>
<dbReference type="Proteomes" id="UP000515679">
    <property type="component" value="Chromosome"/>
</dbReference>
<organism evidence="2 3">
    <name type="scientific">Cohnella cholangitidis</name>
    <dbReference type="NCBI Taxonomy" id="2598458"/>
    <lineage>
        <taxon>Bacteria</taxon>
        <taxon>Bacillati</taxon>
        <taxon>Bacillota</taxon>
        <taxon>Bacilli</taxon>
        <taxon>Bacillales</taxon>
        <taxon>Paenibacillaceae</taxon>
        <taxon>Cohnella</taxon>
    </lineage>
</organism>
<dbReference type="InterPro" id="IPR011051">
    <property type="entry name" value="RmlC_Cupin_sf"/>
</dbReference>
<dbReference type="InterPro" id="IPR006045">
    <property type="entry name" value="Cupin_1"/>
</dbReference>
<dbReference type="Pfam" id="PF00190">
    <property type="entry name" value="Cupin_1"/>
    <property type="match status" value="1"/>
</dbReference>
<keyword evidence="3" id="KW-1185">Reference proteome</keyword>
<dbReference type="InterPro" id="IPR014710">
    <property type="entry name" value="RmlC-like_jellyroll"/>
</dbReference>
<evidence type="ECO:0000259" key="1">
    <source>
        <dbReference type="SMART" id="SM00835"/>
    </source>
</evidence>
<feature type="domain" description="Cupin type-1" evidence="1">
    <location>
        <begin position="23"/>
        <end position="159"/>
    </location>
</feature>
<dbReference type="KEGG" id="cchl:FPL14_04795"/>
<gene>
    <name evidence="2" type="ORF">FPL14_04795</name>
</gene>
<dbReference type="Gene3D" id="2.60.120.10">
    <property type="entry name" value="Jelly Rolls"/>
    <property type="match status" value="1"/>
</dbReference>
<name>A0A7G5BUG3_9BACL</name>
<dbReference type="EMBL" id="CP041969">
    <property type="protein sequence ID" value="QMV40597.1"/>
    <property type="molecule type" value="Genomic_DNA"/>
</dbReference>